<dbReference type="InterPro" id="IPR016187">
    <property type="entry name" value="CTDL_fold"/>
</dbReference>
<evidence type="ECO:0000313" key="2">
    <source>
        <dbReference type="EMBL" id="WPU65056.1"/>
    </source>
</evidence>
<dbReference type="SUPFAM" id="SSF49265">
    <property type="entry name" value="Fibronectin type III"/>
    <property type="match status" value="1"/>
</dbReference>
<dbReference type="CDD" id="cd00063">
    <property type="entry name" value="FN3"/>
    <property type="match status" value="1"/>
</dbReference>
<dbReference type="RefSeq" id="WP_321395030.1">
    <property type="nucleotide sequence ID" value="NZ_CP139487.1"/>
</dbReference>
<name>A0AAX4HPK7_9BACT</name>
<dbReference type="GO" id="GO:0005509">
    <property type="term" value="F:calcium ion binding"/>
    <property type="evidence" value="ECO:0007669"/>
    <property type="project" value="InterPro"/>
</dbReference>
<dbReference type="Gene3D" id="3.90.1580.10">
    <property type="entry name" value="paralog of FGE (formylglycine-generating enzyme)"/>
    <property type="match status" value="2"/>
</dbReference>
<dbReference type="EMBL" id="CP139487">
    <property type="protein sequence ID" value="WPU65056.1"/>
    <property type="molecule type" value="Genomic_DNA"/>
</dbReference>
<dbReference type="SUPFAM" id="SSF56436">
    <property type="entry name" value="C-type lectin-like"/>
    <property type="match status" value="2"/>
</dbReference>
<evidence type="ECO:0000313" key="3">
    <source>
        <dbReference type="Proteomes" id="UP001324634"/>
    </source>
</evidence>
<dbReference type="Pfam" id="PF00041">
    <property type="entry name" value="fn3"/>
    <property type="match status" value="1"/>
</dbReference>
<dbReference type="SUPFAM" id="SSF49313">
    <property type="entry name" value="Cadherin-like"/>
    <property type="match status" value="21"/>
</dbReference>
<dbReference type="Pfam" id="PF05345">
    <property type="entry name" value="He_PIG"/>
    <property type="match status" value="27"/>
</dbReference>
<proteinExistence type="predicted"/>
<sequence>MKILILLTFLFSLAGCMPNPVGGSGSEGNFDSEFQPYNSSPRNFSITALTPGDASATVSWSSSQNADSYEIHYRSASVLTFTTIDNVTSPYTITGLTNSQTYLVIVTAKNERGSTNSQSLTVTPTDNIVVVPGSPVVSYATSAGKTMDFGNTMTVVPSLLNNNGASITNCTSTPALPAWATLNPNTCVISGTPTAPMAATYSIRATNAAGTSSPTSITLTVSALVPAISYLGALNTSGAIDVPMVVNPTLLNSNGSAITSCTSFPALPTWASLHPSTCVISGTPDAPLTLTSYLITATNSIGPSIGATVSLEVSAGIPVLSYAAALGTMNFVDSPMTVTPTLLKLNGSAITNCVSSPTLPTWATLDPNTCVITGTPDSTLSPTTYSIVATNSIGDSVGANVTLTAIAFNCPVGYAEVPADAALGVNRFCVMMFEARNNSGAVSEAAGTPWTNISLANAKTACTALGSDDDLISNPEWMAIARNAETVAGNWSTGSVGTGLMPRGHSDNNPSSVLTLSNTGDDYSDTLDTSGSAWEQKRKITLSNGAVIWDLSGNVSEWVDWRTTSGLQTGPTNCSASTQELASVSCAGLASNDYLPSNGSLNSSNGIGRFIGGTSGAPVRGGSWNDSDISGLYSINLGLASIAHSNVGFRCVNRPKAADAPGLSFAGATGTTVLVGEMMSILPTTLDANGAAITNCTTTPTLPSWASINPSNCEITGTPTGVMAPTSFDVVATNSVGDSNIATITLTVNGAVPVLSYVGSLGGNGAVGIPMTVSPTVLSGNTLAITNCTSSPALPAWATLNPTTCTISGTPDSFLLSTVYDISAHNSAGASVPASITLSVAAAAPVLSYSGATGVIGSVGVAMSISPTTLVDNGAAITNCTASPALPVWASINTSTCVISGTPTGILPATTYTITATNSVGSSSSNVTFRSNPSAPALSFVGSTGTTINYGSPLSVSPSLLNANGAAITSCSISPALPAWATINSSTCIISGTPTQALAATTYTVRATNSAGQSAPASVILTVNALVPTISYAGATGTTRSINSPMSVAPTTLQSNGATITNCSASPALPAWATLNPITCVISGTPNVMMATTTFTITAGNSAGTSDATVDLTVIAAVPTISYAGATGTIGSIGTAMSVSPTTLNNNGAAITNCSITPALPGWATIDPTTCVIAGTPNASLTSTTYSIIATNSTGNSTGATVTLRANAAVPTLSYVGSTGTTINYNTLANIAPTTLNTNGAAISSCTSTPSLPAWAILNPTTCAITGIATSVLPATTYTIVARNSVGYSAGATLTLQVNATPPTLSFVGSLGTSGAVGVAMSVFPTSLITNGAAVTNCTSTPTLPTWATLNPITCRITGTPDAVLPATIFNIVATNSAGDSASAAVTLTVDASAPSLSYSGATGTNGIFGALMTVAPTLISDNGSTITACTSTPALPAWATLDPVTCVITGTPNAFQAATSYSIQATNSVGNSATATVTLSVNAAPPTVSYAGATGTTVNFGTAMSVSPTTLITNGAGITNCSTTPALPTWASINPTTCVISGTPNATLTGVTYAVTATNSAGSSTAANVTLTVNAIAPNLSFAGATGTIGYVTLPMTVNPTTLNPNGSPITNCSVSPALPAWATLNTTNCVISGTPDATMSAVTYTLTATNAIGSSAGANVTLSVETVSVPELSFAGSTGTTGMVGSPMTVAPTNLDDNGSPVTSCSISPALSGGLVINNSTCIISGTPTALLAATTYTVTVTTAIGNASDTVTLTVNAGIPTLSYSGATGTTVNINTAMTVAPTLLSNNQSAITACAATPALPAWATLNPTTCVISGTANTVLPATTYSIIATNAIGNSIAASVSLTVNALVPTISYAGATGTSGSVGTAMNVVPTTLLSNGSAISNCTTSPALPAWATLNTSTCVISGTPTAPIGSTTYNITATNAIGNSTAASVSLSATSAPPLISYSGATGTTVNFGSAMTVTPTTLQNNGSTITSCNSAPALPAGLIIDPSTCVISGTATVAVSGANYSITAANSAGSSVGATVTLTVNPLAPTLSYATSAGKITNIHSVMTVTPSTLSTNGASITGCTVTPALPSWATLNTTTCVISGTPDAILSATTYSVTAVNSVGPSASASVTLQVNATAPSISYLASVVKFGDVVSIVPTLDNNGSAITNCTGAGLPAWATINTSTCEITGTPNAVAPLTVYGITVTNGIGSTSTNLSLTVTENVPTLAYAAGIKTGVYGQAITDIIPSTLLANGATVTSCTSDTALPTGLTINPTTCVISGTPTEVADNKIYKIVAHNSGGDSPEVSITIDINPGLPTLVYPSTMGKLNEAITITPTTFLSNGDTISCLAPGLPAWATIDSNTCVITGTPTAIMPLSDFTVTASNAAGSNNITLQFGVGAGKPVIGYVDLSGAVGVPYLLTPTTLNDNGGPITACLVSPSLPAWATINQNTCEISGIPNAVIGLPGATYSVVARNSGGDSEPVNITLFIDASAPQLAYASNVNGLFGDTITISPTILEENGAATTCSVAPLPATQLPLWATLDVNTCVITGTPDATFTAQISIIATNTKGSVTANFDLNISPKVPVISYSPTTYSINFGESLNITPNSIITNGSNVTACNVSPALPDGLIIDANTCIISGTPIVSQPATNHSIIATNAGGDSLAVTISIRIIPQPPSLSYVSPSNGKIGTSMTINPASLVTNGAAITACTSNPVLPAGLSIDPTTCVISGIPQVEVNGYYDITAANSGGISSAASLNLIIDPDAPQISYLNSPGLPAYLDSPAKISPTIFEDNGDLATCSISPALPIWATLDPNSCIITGSPTAVDITGTSYTVTATNNFGSTSTTFELFIQVCPTNYAEVPADLTLGTERFCVMKYEARNDGGKPSAQPNLSPWVNITVGDAKAACRSLGYDKHYDLISNAEWMAIARNIEARAANWFTGIVGGANNMLPVGHTSVVEPEDENDPYDPMILNVLSTDPYDQTTAAIVSNMQRGWEQKRTLTINTPGGTDEIWDLSGNVWEWVDWDRKTGLQKSPMCKFEEEFTDVDPNLCESGPGIATLNNEDFMPLDPGLTSDHGVGLFMGNTEPGVVSDDAFVVRGGDSAMGFVYIGNNPSAGAIDEPPTAGVYTIGMEEDALMTEDIIGFRCVFRPVEFVDP</sequence>
<feature type="domain" description="Fibronectin type-III" evidence="1">
    <location>
        <begin position="40"/>
        <end position="128"/>
    </location>
</feature>
<keyword evidence="3" id="KW-1185">Reference proteome</keyword>
<dbReference type="PROSITE" id="PS50853">
    <property type="entry name" value="FN3"/>
    <property type="match status" value="1"/>
</dbReference>
<accession>A0AAX4HPK7</accession>
<dbReference type="InterPro" id="IPR013783">
    <property type="entry name" value="Ig-like_fold"/>
</dbReference>
<dbReference type="SMART" id="SM00060">
    <property type="entry name" value="FN3"/>
    <property type="match status" value="2"/>
</dbReference>
<protein>
    <submittedName>
        <fullName evidence="2">Ig domain-containing protein</fullName>
    </submittedName>
</protein>
<dbReference type="InterPro" id="IPR042095">
    <property type="entry name" value="SUMF_sf"/>
</dbReference>
<organism evidence="2 3">
    <name type="scientific">Peredibacter starrii</name>
    <dbReference type="NCBI Taxonomy" id="28202"/>
    <lineage>
        <taxon>Bacteria</taxon>
        <taxon>Pseudomonadati</taxon>
        <taxon>Bdellovibrionota</taxon>
        <taxon>Bacteriovoracia</taxon>
        <taxon>Bacteriovoracales</taxon>
        <taxon>Bacteriovoracaceae</taxon>
        <taxon>Peredibacter</taxon>
    </lineage>
</organism>
<dbReference type="PROSITE" id="PS51257">
    <property type="entry name" value="PROKAR_LIPOPROTEIN"/>
    <property type="match status" value="1"/>
</dbReference>
<dbReference type="InterPro" id="IPR015919">
    <property type="entry name" value="Cadherin-like_sf"/>
</dbReference>
<dbReference type="Proteomes" id="UP001324634">
    <property type="component" value="Chromosome"/>
</dbReference>
<dbReference type="InterPro" id="IPR003961">
    <property type="entry name" value="FN3_dom"/>
</dbReference>
<reference evidence="2 3" key="1">
    <citation type="submission" date="2023-11" db="EMBL/GenBank/DDBJ databases">
        <title>Peredibacter starrii A3.12.</title>
        <authorList>
            <person name="Mitchell R.J."/>
        </authorList>
    </citation>
    <scope>NUCLEOTIDE SEQUENCE [LARGE SCALE GENOMIC DNA]</scope>
    <source>
        <strain evidence="2 3">A3.12</strain>
    </source>
</reference>
<dbReference type="InterPro" id="IPR036116">
    <property type="entry name" value="FN3_sf"/>
</dbReference>
<gene>
    <name evidence="2" type="ORF">SOO65_20375</name>
</gene>
<dbReference type="KEGG" id="psti:SOO65_20375"/>
<evidence type="ECO:0000259" key="1">
    <source>
        <dbReference type="PROSITE" id="PS50853"/>
    </source>
</evidence>
<dbReference type="Gene3D" id="2.60.40.10">
    <property type="entry name" value="Immunoglobulins"/>
    <property type="match status" value="26"/>
</dbReference>
<dbReference type="GO" id="GO:0016020">
    <property type="term" value="C:membrane"/>
    <property type="evidence" value="ECO:0007669"/>
    <property type="project" value="InterPro"/>
</dbReference>